<protein>
    <submittedName>
        <fullName evidence="1">Uncharacterized protein</fullName>
    </submittedName>
</protein>
<dbReference type="EMBL" id="AP014854">
    <property type="protein sequence ID" value="BAS01152.1"/>
    <property type="molecule type" value="Genomic_DNA"/>
</dbReference>
<dbReference type="AlphaFoldDB" id="A0A182D7H9"/>
<organism evidence="1">
    <name type="scientific">Blastochloris viridis</name>
    <name type="common">Rhodopseudomonas viridis</name>
    <dbReference type="NCBI Taxonomy" id="1079"/>
    <lineage>
        <taxon>Bacteria</taxon>
        <taxon>Pseudomonadati</taxon>
        <taxon>Pseudomonadota</taxon>
        <taxon>Alphaproteobacteria</taxon>
        <taxon>Hyphomicrobiales</taxon>
        <taxon>Blastochloridaceae</taxon>
        <taxon>Blastochloris</taxon>
    </lineage>
</organism>
<name>A0A182D7H9_BLAVI</name>
<proteinExistence type="predicted"/>
<gene>
    <name evidence="1" type="ORF">BV133_3558</name>
</gene>
<dbReference type="KEGG" id="bvr:BVIR_1199"/>
<evidence type="ECO:0000313" key="1">
    <source>
        <dbReference type="EMBL" id="BAS01152.1"/>
    </source>
</evidence>
<dbReference type="RefSeq" id="WP_055036843.1">
    <property type="nucleotide sequence ID" value="NZ_AP014854.2"/>
</dbReference>
<sequence length="77" mass="7967">MTGWFALVFIVAVVIATAAIFAAGRKAGAAAEAAKAREVELKSQKEASDAKDRMLEAGAAAPCDRDALADRLRGGTF</sequence>
<reference evidence="1" key="1">
    <citation type="journal article" date="2015" name="Genome Announc.">
        <title>Complete Genome Sequence of the Bacteriochlorophyll b-Producing Photosynthetic Bacterium Blastochloris viridis.</title>
        <authorList>
            <person name="Tsukatani Y."/>
            <person name="Hirose Y."/>
            <person name="Harada J."/>
            <person name="Misawa N."/>
            <person name="Mori K."/>
            <person name="Inoue K."/>
            <person name="Tamiaki H."/>
        </authorList>
    </citation>
    <scope>NUCLEOTIDE SEQUENCE [LARGE SCALE GENOMIC DNA]</scope>
    <source>
        <strain evidence="1">DSM 133</strain>
    </source>
</reference>
<accession>A0A182D7H9</accession>